<feature type="transmembrane region" description="Helical" evidence="6">
    <location>
        <begin position="260"/>
        <end position="279"/>
    </location>
</feature>
<evidence type="ECO:0000256" key="2">
    <source>
        <dbReference type="ARBA" id="ARBA00022475"/>
    </source>
</evidence>
<comment type="caution">
    <text evidence="8">The sequence shown here is derived from an EMBL/GenBank/DDBJ whole genome shotgun (WGS) entry which is preliminary data.</text>
</comment>
<keyword evidence="2" id="KW-1003">Cell membrane</keyword>
<feature type="domain" description="EamA" evidence="7">
    <location>
        <begin position="15"/>
        <end position="153"/>
    </location>
</feature>
<feature type="domain" description="EamA" evidence="7">
    <location>
        <begin position="166"/>
        <end position="302"/>
    </location>
</feature>
<feature type="transmembrane region" description="Helical" evidence="6">
    <location>
        <begin position="227"/>
        <end position="248"/>
    </location>
</feature>
<dbReference type="EMBL" id="JANIGO010000003">
    <property type="protein sequence ID" value="MCQ8896942.1"/>
    <property type="molecule type" value="Genomic_DNA"/>
</dbReference>
<evidence type="ECO:0000256" key="5">
    <source>
        <dbReference type="ARBA" id="ARBA00023136"/>
    </source>
</evidence>
<sequence length="310" mass="33168">MSNTRALLERSPTAWGVGLALAGAVCFSAKAIVVKLAYAHGVDASTLLAMRMLLSLPLFLGALVYTSLKSHNSERLTLRDYGLIAVTGLLGYYLASLFDFMGLQYITAGLERLILFTYPSLVLLMGCAIRQQWPQPWQLGCMGLAYVGLMVVYGHETVLTGGNTALGSILVFLSSISYASYLILGERLLKRLGTIRVTALATLVSAAAILVQINIQQPMSVIWQQPAAVWGWSVVNAVLCTFVPVFAVMTAISLIGAPRVSQLGMVGPIATMVLGTVILNEPFTIWHAVGTALVLAGVALLTLKKHKESA</sequence>
<comment type="subcellular location">
    <subcellularLocation>
        <location evidence="1">Cell membrane</location>
        <topology evidence="1">Multi-pass membrane protein</topology>
    </subcellularLocation>
</comment>
<evidence type="ECO:0000259" key="7">
    <source>
        <dbReference type="Pfam" id="PF00892"/>
    </source>
</evidence>
<organism evidence="8 9">
    <name type="scientific">Limnobacter humi</name>
    <dbReference type="NCBI Taxonomy" id="1778671"/>
    <lineage>
        <taxon>Bacteria</taxon>
        <taxon>Pseudomonadati</taxon>
        <taxon>Pseudomonadota</taxon>
        <taxon>Betaproteobacteria</taxon>
        <taxon>Burkholderiales</taxon>
        <taxon>Burkholderiaceae</taxon>
        <taxon>Limnobacter</taxon>
    </lineage>
</organism>
<evidence type="ECO:0000256" key="6">
    <source>
        <dbReference type="SAM" id="Phobius"/>
    </source>
</evidence>
<reference evidence="8 9" key="1">
    <citation type="submission" date="2022-07" db="EMBL/GenBank/DDBJ databases">
        <authorList>
            <person name="Xamxidin M."/>
            <person name="Wu M."/>
        </authorList>
    </citation>
    <scope>NUCLEOTIDE SEQUENCE [LARGE SCALE GENOMIC DNA]</scope>
    <source>
        <strain evidence="8 9">NBRC 111650</strain>
    </source>
</reference>
<evidence type="ECO:0000256" key="1">
    <source>
        <dbReference type="ARBA" id="ARBA00004651"/>
    </source>
</evidence>
<dbReference type="PANTHER" id="PTHR42920:SF5">
    <property type="entry name" value="EAMA DOMAIN-CONTAINING PROTEIN"/>
    <property type="match status" value="1"/>
</dbReference>
<feature type="transmembrane region" description="Helical" evidence="6">
    <location>
        <begin position="80"/>
        <end position="101"/>
    </location>
</feature>
<dbReference type="PANTHER" id="PTHR42920">
    <property type="entry name" value="OS03G0707200 PROTEIN-RELATED"/>
    <property type="match status" value="1"/>
</dbReference>
<feature type="transmembrane region" description="Helical" evidence="6">
    <location>
        <begin position="165"/>
        <end position="185"/>
    </location>
</feature>
<dbReference type="RefSeq" id="WP_256764732.1">
    <property type="nucleotide sequence ID" value="NZ_JANIGO010000003.1"/>
</dbReference>
<dbReference type="InterPro" id="IPR037185">
    <property type="entry name" value="EmrE-like"/>
</dbReference>
<keyword evidence="4 6" id="KW-1133">Transmembrane helix</keyword>
<feature type="transmembrane region" description="Helical" evidence="6">
    <location>
        <begin position="113"/>
        <end position="129"/>
    </location>
</feature>
<gene>
    <name evidence="8" type="ORF">NQT62_10915</name>
</gene>
<keyword evidence="9" id="KW-1185">Reference proteome</keyword>
<feature type="transmembrane region" description="Helical" evidence="6">
    <location>
        <begin position="136"/>
        <end position="153"/>
    </location>
</feature>
<protein>
    <submittedName>
        <fullName evidence="8">DMT family transporter</fullName>
    </submittedName>
</protein>
<keyword evidence="5 6" id="KW-0472">Membrane</keyword>
<feature type="transmembrane region" description="Helical" evidence="6">
    <location>
        <begin position="285"/>
        <end position="303"/>
    </location>
</feature>
<dbReference type="Pfam" id="PF00892">
    <property type="entry name" value="EamA"/>
    <property type="match status" value="2"/>
</dbReference>
<accession>A0ABT1WHE6</accession>
<dbReference type="InterPro" id="IPR000620">
    <property type="entry name" value="EamA_dom"/>
</dbReference>
<evidence type="ECO:0000313" key="9">
    <source>
        <dbReference type="Proteomes" id="UP001204142"/>
    </source>
</evidence>
<evidence type="ECO:0000256" key="3">
    <source>
        <dbReference type="ARBA" id="ARBA00022692"/>
    </source>
</evidence>
<dbReference type="Gene3D" id="1.10.3730.20">
    <property type="match status" value="1"/>
</dbReference>
<dbReference type="SUPFAM" id="SSF103481">
    <property type="entry name" value="Multidrug resistance efflux transporter EmrE"/>
    <property type="match status" value="2"/>
</dbReference>
<feature type="transmembrane region" description="Helical" evidence="6">
    <location>
        <begin position="47"/>
        <end position="68"/>
    </location>
</feature>
<evidence type="ECO:0000256" key="4">
    <source>
        <dbReference type="ARBA" id="ARBA00022989"/>
    </source>
</evidence>
<name>A0ABT1WHE6_9BURK</name>
<dbReference type="InterPro" id="IPR051258">
    <property type="entry name" value="Diverse_Substrate_Transporter"/>
</dbReference>
<dbReference type="Proteomes" id="UP001204142">
    <property type="component" value="Unassembled WGS sequence"/>
</dbReference>
<feature type="transmembrane region" description="Helical" evidence="6">
    <location>
        <begin position="197"/>
        <end position="215"/>
    </location>
</feature>
<evidence type="ECO:0000313" key="8">
    <source>
        <dbReference type="EMBL" id="MCQ8896942.1"/>
    </source>
</evidence>
<proteinExistence type="predicted"/>
<keyword evidence="3 6" id="KW-0812">Transmembrane</keyword>